<feature type="domain" description="Transposase InsH N-terminal" evidence="1">
    <location>
        <begin position="16"/>
        <end position="110"/>
    </location>
</feature>
<gene>
    <name evidence="2" type="ORF">SAMN05444372_1074</name>
</gene>
<evidence type="ECO:0000313" key="2">
    <source>
        <dbReference type="EMBL" id="SHG53596.1"/>
    </source>
</evidence>
<dbReference type="PANTHER" id="PTHR33408:SF2">
    <property type="entry name" value="TRANSPOSASE DDE DOMAIN-CONTAINING PROTEIN"/>
    <property type="match status" value="1"/>
</dbReference>
<name>A0A1M5KLH4_9FLAO</name>
<reference evidence="3" key="1">
    <citation type="submission" date="2016-11" db="EMBL/GenBank/DDBJ databases">
        <authorList>
            <person name="Varghese N."/>
            <person name="Submissions S."/>
        </authorList>
    </citation>
    <scope>NUCLEOTIDE SEQUENCE [LARGE SCALE GENOMIC DNA]</scope>
    <source>
        <strain evidence="3">DSM 17659</strain>
    </source>
</reference>
<evidence type="ECO:0000259" key="1">
    <source>
        <dbReference type="Pfam" id="PF05598"/>
    </source>
</evidence>
<dbReference type="EMBL" id="FQWF01000007">
    <property type="protein sequence ID" value="SHG53596.1"/>
    <property type="molecule type" value="Genomic_DNA"/>
</dbReference>
<organism evidence="2 3">
    <name type="scientific">Flavobacterium micromati</name>
    <dbReference type="NCBI Taxonomy" id="229205"/>
    <lineage>
        <taxon>Bacteria</taxon>
        <taxon>Pseudomonadati</taxon>
        <taxon>Bacteroidota</taxon>
        <taxon>Flavobacteriia</taxon>
        <taxon>Flavobacteriales</taxon>
        <taxon>Flavobacteriaceae</taxon>
        <taxon>Flavobacterium</taxon>
    </lineage>
</organism>
<dbReference type="STRING" id="229205.SAMN05444372_1074"/>
<dbReference type="Proteomes" id="UP000184020">
    <property type="component" value="Unassembled WGS sequence"/>
</dbReference>
<dbReference type="AlphaFoldDB" id="A0A1M5KLH4"/>
<dbReference type="RefSeq" id="WP_244533909.1">
    <property type="nucleotide sequence ID" value="NZ_FQWF01000007.1"/>
</dbReference>
<dbReference type="Pfam" id="PF05598">
    <property type="entry name" value="DUF772"/>
    <property type="match status" value="1"/>
</dbReference>
<dbReference type="PANTHER" id="PTHR33408">
    <property type="entry name" value="TRANSPOSASE"/>
    <property type="match status" value="1"/>
</dbReference>
<accession>A0A1M5KLH4</accession>
<dbReference type="InterPro" id="IPR008490">
    <property type="entry name" value="Transposase_InsH_N"/>
</dbReference>
<proteinExistence type="predicted"/>
<protein>
    <submittedName>
        <fullName evidence="2">Transposase</fullName>
    </submittedName>
</protein>
<sequence>MQHITGTSRQQLQISSLEDKIASDNPIRFIEAFVEYISLEALGFMVQTIKSEGRPSFDTKLFLKIYLYGYLNGLRSSRKLDKECVRNIELQWLLEAICPNYHSISDFRKQNPAGLRKLFKLFVSFLKDADLVAGETIAIDGTKSRAHNSKKANFNQKKIDKHLAYIEERTQEYLA</sequence>
<keyword evidence="3" id="KW-1185">Reference proteome</keyword>
<evidence type="ECO:0000313" key="3">
    <source>
        <dbReference type="Proteomes" id="UP000184020"/>
    </source>
</evidence>